<reference evidence="1" key="2">
    <citation type="journal article" date="2007" name="Science">
        <title>Draft genome sequence of the sexually transmitted pathogen Trichomonas vaginalis.</title>
        <authorList>
            <person name="Carlton J.M."/>
            <person name="Hirt R.P."/>
            <person name="Silva J.C."/>
            <person name="Delcher A.L."/>
            <person name="Schatz M."/>
            <person name="Zhao Q."/>
            <person name="Wortman J.R."/>
            <person name="Bidwell S.L."/>
            <person name="Alsmark U.C.M."/>
            <person name="Besteiro S."/>
            <person name="Sicheritz-Ponten T."/>
            <person name="Noel C.J."/>
            <person name="Dacks J.B."/>
            <person name="Foster P.G."/>
            <person name="Simillion C."/>
            <person name="Van de Peer Y."/>
            <person name="Miranda-Saavedra D."/>
            <person name="Barton G.J."/>
            <person name="Westrop G.D."/>
            <person name="Mueller S."/>
            <person name="Dessi D."/>
            <person name="Fiori P.L."/>
            <person name="Ren Q."/>
            <person name="Paulsen I."/>
            <person name="Zhang H."/>
            <person name="Bastida-Corcuera F.D."/>
            <person name="Simoes-Barbosa A."/>
            <person name="Brown M.T."/>
            <person name="Hayes R.D."/>
            <person name="Mukherjee M."/>
            <person name="Okumura C.Y."/>
            <person name="Schneider R."/>
            <person name="Smith A.J."/>
            <person name="Vanacova S."/>
            <person name="Villalvazo M."/>
            <person name="Haas B.J."/>
            <person name="Pertea M."/>
            <person name="Feldblyum T.V."/>
            <person name="Utterback T.R."/>
            <person name="Shu C.L."/>
            <person name="Osoegawa K."/>
            <person name="de Jong P.J."/>
            <person name="Hrdy I."/>
            <person name="Horvathova L."/>
            <person name="Zubacova Z."/>
            <person name="Dolezal P."/>
            <person name="Malik S.B."/>
            <person name="Logsdon J.M. Jr."/>
            <person name="Henze K."/>
            <person name="Gupta A."/>
            <person name="Wang C.C."/>
            <person name="Dunne R.L."/>
            <person name="Upcroft J.A."/>
            <person name="Upcroft P."/>
            <person name="White O."/>
            <person name="Salzberg S.L."/>
            <person name="Tang P."/>
            <person name="Chiu C.-H."/>
            <person name="Lee Y.-S."/>
            <person name="Embley T.M."/>
            <person name="Coombs G.H."/>
            <person name="Mottram J.C."/>
            <person name="Tachezy J."/>
            <person name="Fraser-Liggett C.M."/>
            <person name="Johnson P.J."/>
        </authorList>
    </citation>
    <scope>NUCLEOTIDE SEQUENCE [LARGE SCALE GENOMIC DNA]</scope>
    <source>
        <strain evidence="1">G3</strain>
    </source>
</reference>
<dbReference type="InParanoid" id="A2DRZ9"/>
<dbReference type="Proteomes" id="UP000001542">
    <property type="component" value="Unassembled WGS sequence"/>
</dbReference>
<accession>A2DRZ9</accession>
<dbReference type="RefSeq" id="XP_001328992.1">
    <property type="nucleotide sequence ID" value="XM_001328957.1"/>
</dbReference>
<gene>
    <name evidence="1" type="ORF">TVAG_447280</name>
</gene>
<protein>
    <submittedName>
        <fullName evidence="1">Uncharacterized protein</fullName>
    </submittedName>
</protein>
<name>A2DRZ9_TRIV3</name>
<sequence length="321" mass="37399">MNFQEFNPDEFPISIKTSVPAVIFDEFNEHHTVIKERIALEKLDANEQNEKHIVNATHGQGYVPTPTGNRVEHTSYSKSRTFWKAPTRCFVYDTDFFEKMEYYADTDDIEFVQNFNNTHKFIKMTTKQLEDIFLVIESIVRDDVTEIPEISQVMYLLPDNAVPYPIIQAIYDYWNKKPKLRGSVLHMKEYPPEHSGIRSEFVKKITSSKKITKSPANYIKKLHSELETIQAARLQAIDMVNEQLKSRKENIVFLRSISRKLEKVSILHFSMVIEPQLKDIEAKYPEESQEVKNINLPLGIFPTPPETPAFLSWCQEQHTGI</sequence>
<dbReference type="VEuPathDB" id="TrichDB:TVAG_447280"/>
<organism evidence="1 2">
    <name type="scientific">Trichomonas vaginalis (strain ATCC PRA-98 / G3)</name>
    <dbReference type="NCBI Taxonomy" id="412133"/>
    <lineage>
        <taxon>Eukaryota</taxon>
        <taxon>Metamonada</taxon>
        <taxon>Parabasalia</taxon>
        <taxon>Trichomonadida</taxon>
        <taxon>Trichomonadidae</taxon>
        <taxon>Trichomonas</taxon>
    </lineage>
</organism>
<evidence type="ECO:0000313" key="1">
    <source>
        <dbReference type="EMBL" id="EAY16769.1"/>
    </source>
</evidence>
<dbReference type="KEGG" id="tva:4774770"/>
<dbReference type="AlphaFoldDB" id="A2DRZ9"/>
<reference evidence="1" key="1">
    <citation type="submission" date="2006-10" db="EMBL/GenBank/DDBJ databases">
        <authorList>
            <person name="Amadeo P."/>
            <person name="Zhao Q."/>
            <person name="Wortman J."/>
            <person name="Fraser-Liggett C."/>
            <person name="Carlton J."/>
        </authorList>
    </citation>
    <scope>NUCLEOTIDE SEQUENCE</scope>
    <source>
        <strain evidence="1">G3</strain>
    </source>
</reference>
<keyword evidence="2" id="KW-1185">Reference proteome</keyword>
<dbReference type="EMBL" id="DS113238">
    <property type="protein sequence ID" value="EAY16769.1"/>
    <property type="molecule type" value="Genomic_DNA"/>
</dbReference>
<dbReference type="VEuPathDB" id="TrichDB:TVAGG3_1001430"/>
<dbReference type="OrthoDB" id="10434182at2759"/>
<proteinExistence type="predicted"/>
<evidence type="ECO:0000313" key="2">
    <source>
        <dbReference type="Proteomes" id="UP000001542"/>
    </source>
</evidence>